<evidence type="ECO:0000256" key="2">
    <source>
        <dbReference type="ARBA" id="ARBA00022475"/>
    </source>
</evidence>
<evidence type="ECO:0000256" key="3">
    <source>
        <dbReference type="ARBA" id="ARBA00022527"/>
    </source>
</evidence>
<feature type="compositionally biased region" description="Acidic residues" evidence="20">
    <location>
        <begin position="753"/>
        <end position="766"/>
    </location>
</feature>
<keyword evidence="15" id="KW-0675">Receptor</keyword>
<feature type="domain" description="Bulb-type lectin" evidence="23">
    <location>
        <begin position="156"/>
        <end position="275"/>
    </location>
</feature>
<evidence type="ECO:0000256" key="9">
    <source>
        <dbReference type="ARBA" id="ARBA00022741"/>
    </source>
</evidence>
<proteinExistence type="inferred from homology"/>
<keyword evidence="11 19" id="KW-0067">ATP-binding</keyword>
<keyword evidence="5 21" id="KW-0812">Transmembrane</keyword>
<keyword evidence="8" id="KW-0677">Repeat</keyword>
<organism evidence="25 26">
    <name type="scientific">Tetracentron sinense</name>
    <name type="common">Spur-leaf</name>
    <dbReference type="NCBI Taxonomy" id="13715"/>
    <lineage>
        <taxon>Eukaryota</taxon>
        <taxon>Viridiplantae</taxon>
        <taxon>Streptophyta</taxon>
        <taxon>Embryophyta</taxon>
        <taxon>Tracheophyta</taxon>
        <taxon>Spermatophyta</taxon>
        <taxon>Magnoliopsida</taxon>
        <taxon>Trochodendrales</taxon>
        <taxon>Trochodendraceae</taxon>
        <taxon>Tetracentron</taxon>
    </lineage>
</organism>
<dbReference type="SMART" id="SM00108">
    <property type="entry name" value="B_lectin"/>
    <property type="match status" value="1"/>
</dbReference>
<dbReference type="FunFam" id="2.90.10.10:FF:000016">
    <property type="entry name" value="G-type lectin S-receptor-like serine/threonine-protein kinase"/>
    <property type="match status" value="1"/>
</dbReference>
<comment type="catalytic activity">
    <reaction evidence="18 19">
        <text>L-seryl-[protein] + ATP = O-phospho-L-seryl-[protein] + ADP + H(+)</text>
        <dbReference type="Rhea" id="RHEA:17989"/>
        <dbReference type="Rhea" id="RHEA-COMP:9863"/>
        <dbReference type="Rhea" id="RHEA-COMP:11604"/>
        <dbReference type="ChEBI" id="CHEBI:15378"/>
        <dbReference type="ChEBI" id="CHEBI:29999"/>
        <dbReference type="ChEBI" id="CHEBI:30616"/>
        <dbReference type="ChEBI" id="CHEBI:83421"/>
        <dbReference type="ChEBI" id="CHEBI:456216"/>
        <dbReference type="EC" id="2.7.11.1"/>
    </reaction>
</comment>
<evidence type="ECO:0000256" key="11">
    <source>
        <dbReference type="ARBA" id="ARBA00022840"/>
    </source>
</evidence>
<dbReference type="Gene3D" id="2.90.10.10">
    <property type="entry name" value="Bulb-type lectin domain"/>
    <property type="match status" value="2"/>
</dbReference>
<evidence type="ECO:0000256" key="13">
    <source>
        <dbReference type="ARBA" id="ARBA00023136"/>
    </source>
</evidence>
<accession>A0A834ZE04</accession>
<dbReference type="InterPro" id="IPR001480">
    <property type="entry name" value="Bulb-type_lectin_dom"/>
</dbReference>
<evidence type="ECO:0000256" key="1">
    <source>
        <dbReference type="ARBA" id="ARBA00004251"/>
    </source>
</evidence>
<keyword evidence="3 19" id="KW-0723">Serine/threonine-protein kinase</keyword>
<dbReference type="Pfam" id="PF00954">
    <property type="entry name" value="S_locus_glycop"/>
    <property type="match status" value="1"/>
</dbReference>
<dbReference type="EMBL" id="JABCRI010000007">
    <property type="protein sequence ID" value="KAF8403815.1"/>
    <property type="molecule type" value="Genomic_DNA"/>
</dbReference>
<feature type="domain" description="Apple" evidence="24">
    <location>
        <begin position="327"/>
        <end position="407"/>
    </location>
</feature>
<protein>
    <recommendedName>
        <fullName evidence="19">Receptor-like serine/threonine-protein kinase</fullName>
        <ecNumber evidence="19">2.7.11.1</ecNumber>
    </recommendedName>
</protein>
<feature type="transmembrane region" description="Helical" evidence="21">
    <location>
        <begin position="439"/>
        <end position="462"/>
    </location>
</feature>
<dbReference type="GO" id="GO:0005524">
    <property type="term" value="F:ATP binding"/>
    <property type="evidence" value="ECO:0007669"/>
    <property type="project" value="UniProtKB-KW"/>
</dbReference>
<dbReference type="PROSITE" id="PS50011">
    <property type="entry name" value="PROTEIN_KINASE_DOM"/>
    <property type="match status" value="1"/>
</dbReference>
<evidence type="ECO:0000256" key="15">
    <source>
        <dbReference type="ARBA" id="ARBA00023170"/>
    </source>
</evidence>
<dbReference type="InterPro" id="IPR003609">
    <property type="entry name" value="Pan_app"/>
</dbReference>
<keyword evidence="14" id="KW-1015">Disulfide bond</keyword>
<dbReference type="InterPro" id="IPR036426">
    <property type="entry name" value="Bulb-type_lectin_dom_sf"/>
</dbReference>
<keyword evidence="4 19" id="KW-0808">Transferase</keyword>
<dbReference type="Gene3D" id="3.30.200.20">
    <property type="entry name" value="Phosphorylase Kinase, domain 1"/>
    <property type="match status" value="1"/>
</dbReference>
<feature type="domain" description="Protein kinase" evidence="22">
    <location>
        <begin position="471"/>
        <end position="766"/>
    </location>
</feature>
<evidence type="ECO:0000259" key="23">
    <source>
        <dbReference type="PROSITE" id="PS50927"/>
    </source>
</evidence>
<dbReference type="GO" id="GO:0048544">
    <property type="term" value="P:recognition of pollen"/>
    <property type="evidence" value="ECO:0007669"/>
    <property type="project" value="InterPro"/>
</dbReference>
<evidence type="ECO:0000256" key="21">
    <source>
        <dbReference type="SAM" id="Phobius"/>
    </source>
</evidence>
<dbReference type="CDD" id="cd00028">
    <property type="entry name" value="B_lectin"/>
    <property type="match status" value="1"/>
</dbReference>
<keyword evidence="13 21" id="KW-0472">Membrane</keyword>
<feature type="region of interest" description="Disordered" evidence="20">
    <location>
        <begin position="742"/>
        <end position="766"/>
    </location>
</feature>
<name>A0A834ZE04_TETSI</name>
<keyword evidence="6" id="KW-0732">Signal</keyword>
<dbReference type="AlphaFoldDB" id="A0A834ZE04"/>
<keyword evidence="10 19" id="KW-0418">Kinase</keyword>
<evidence type="ECO:0000313" key="25">
    <source>
        <dbReference type="EMBL" id="KAF8403815.1"/>
    </source>
</evidence>
<keyword evidence="9 19" id="KW-0547">Nucleotide-binding</keyword>
<keyword evidence="2" id="KW-1003">Cell membrane</keyword>
<evidence type="ECO:0000256" key="20">
    <source>
        <dbReference type="SAM" id="MobiDB-lite"/>
    </source>
</evidence>
<dbReference type="PIRSF" id="PIRSF000641">
    <property type="entry name" value="SRK"/>
    <property type="match status" value="1"/>
</dbReference>
<evidence type="ECO:0000259" key="22">
    <source>
        <dbReference type="PROSITE" id="PS50011"/>
    </source>
</evidence>
<evidence type="ECO:0000256" key="17">
    <source>
        <dbReference type="ARBA" id="ARBA00047899"/>
    </source>
</evidence>
<dbReference type="GO" id="GO:0005886">
    <property type="term" value="C:plasma membrane"/>
    <property type="evidence" value="ECO:0007669"/>
    <property type="project" value="UniProtKB-SubCell"/>
</dbReference>
<dbReference type="InterPro" id="IPR001245">
    <property type="entry name" value="Ser-Thr/Tyr_kinase_cat_dom"/>
</dbReference>
<dbReference type="PANTHER" id="PTHR47974:SF13">
    <property type="entry name" value="G-TYPE LECTIN S-RECEPTOR-LIKE SERINE_THREONINE-PROTEIN KINASE SD3-1"/>
    <property type="match status" value="1"/>
</dbReference>
<feature type="domain" description="Bulb-type lectin" evidence="23">
    <location>
        <begin position="28"/>
        <end position="153"/>
    </location>
</feature>
<evidence type="ECO:0000256" key="6">
    <source>
        <dbReference type="ARBA" id="ARBA00022729"/>
    </source>
</evidence>
<comment type="subcellular location">
    <subcellularLocation>
        <location evidence="1">Cell membrane</location>
        <topology evidence="1">Single-pass type I membrane protein</topology>
    </subcellularLocation>
</comment>
<dbReference type="GO" id="GO:0004674">
    <property type="term" value="F:protein serine/threonine kinase activity"/>
    <property type="evidence" value="ECO:0007669"/>
    <property type="project" value="UniProtKB-KW"/>
</dbReference>
<dbReference type="Proteomes" id="UP000655225">
    <property type="component" value="Unassembled WGS sequence"/>
</dbReference>
<sequence>MLEQKMLSHNSPLFSFITLGFLSVVVSQIPLGAKLSVAGNESWVSSNGDFAFGFFNRFDQPNQYSVGIHFNSNLIPVGKQKAVWVAGADVSVGNNSYVELTHAGDLVLFDSAKGVAAWTSNTSHYSVASAVLHDNGNLVLMDRDQDIVWQSFQTPSDTLLPAQNLYVYQTLRAASRNSVSSYYSLSLDVSGKMKLSWESNVHYWTSGSSSHSIFGAILTSEGALQLLDQRLKPVWSVFGEDHNDSSVKSRFLRLDVDGNLRMYSWVEASRSWRSVWQAVGNQCNVFATCGLCGICIFNSKGSPVCKCPYGSTTDSNMKCLTPYKKKCDSGTTMIRFEHTFLYGIYPLNDSITHTSLQQCRNSCLQDPLCTAVTVTNDGTAQCRKKQTQYITGYAHPSVLSISFVKMCLDPVAVLPNFFPPSSQTPSELKGSRRFCIRCLIGAASGTVVAFVIIQIGIGLCLFKIRRSIRKTTTLANMDPNSRGLIMLSYSEIKDLTQNFKHRIGPKMFKGVLPHNRSVAVKDLKMTIGEKLFKRAVSVIGSIHHKNLVKLEGYCCESGHRFLVYEFAKNGSVDRWIEEDKLSKRLPWRKRMQICLDVARAIAYLHAGCREFVNHGNLKCKNVVLDEDLEAKVTEFGLGRVCNGASCSGGAAAGDVASFGEMVVILVSGRRGVDNVCEWAYKEWAEGRAESIVDGRIEGGVDAKELDRALRIAFWCVQVDDRLLPSMGEVVNVLEGTLTVDSPPPPYVCRRPADEEELSESESDPEP</sequence>
<dbReference type="InterPro" id="IPR024171">
    <property type="entry name" value="SRK-like_kinase"/>
</dbReference>
<evidence type="ECO:0000256" key="10">
    <source>
        <dbReference type="ARBA" id="ARBA00022777"/>
    </source>
</evidence>
<dbReference type="SUPFAM" id="SSF56112">
    <property type="entry name" value="Protein kinase-like (PK-like)"/>
    <property type="match status" value="1"/>
</dbReference>
<dbReference type="OrthoDB" id="733107at2759"/>
<dbReference type="InterPro" id="IPR000719">
    <property type="entry name" value="Prot_kinase_dom"/>
</dbReference>
<keyword evidence="26" id="KW-1185">Reference proteome</keyword>
<dbReference type="InterPro" id="IPR000858">
    <property type="entry name" value="S_locus_glycoprot_dom"/>
</dbReference>
<evidence type="ECO:0000313" key="26">
    <source>
        <dbReference type="Proteomes" id="UP000655225"/>
    </source>
</evidence>
<evidence type="ECO:0000259" key="24">
    <source>
        <dbReference type="PROSITE" id="PS50948"/>
    </source>
</evidence>
<evidence type="ECO:0000256" key="4">
    <source>
        <dbReference type="ARBA" id="ARBA00022679"/>
    </source>
</evidence>
<dbReference type="FunFam" id="3.30.200.20:FF:000798">
    <property type="entry name" value="G-type lectin S-receptor-like serine/threonine-protein kinase SD3-1"/>
    <property type="match status" value="1"/>
</dbReference>
<dbReference type="Pfam" id="PF01453">
    <property type="entry name" value="B_lectin"/>
    <property type="match status" value="1"/>
</dbReference>
<dbReference type="OMA" id="CEFDHRF"/>
<dbReference type="PROSITE" id="PS50948">
    <property type="entry name" value="PAN"/>
    <property type="match status" value="1"/>
</dbReference>
<dbReference type="InterPro" id="IPR011009">
    <property type="entry name" value="Kinase-like_dom_sf"/>
</dbReference>
<evidence type="ECO:0000256" key="19">
    <source>
        <dbReference type="PIRNR" id="PIRNR000641"/>
    </source>
</evidence>
<keyword evidence="16" id="KW-0325">Glycoprotein</keyword>
<dbReference type="FunFam" id="1.10.510.10:FF:000846">
    <property type="entry name" value="G-type lectin S-receptor-like serine/threonine-protein kinase SD3-1"/>
    <property type="match status" value="1"/>
</dbReference>
<evidence type="ECO:0000256" key="7">
    <source>
        <dbReference type="ARBA" id="ARBA00022734"/>
    </source>
</evidence>
<evidence type="ECO:0000256" key="18">
    <source>
        <dbReference type="ARBA" id="ARBA00048679"/>
    </source>
</evidence>
<keyword evidence="7" id="KW-0430">Lectin</keyword>
<gene>
    <name evidence="25" type="ORF">HHK36_011921</name>
</gene>
<evidence type="ECO:0000256" key="16">
    <source>
        <dbReference type="ARBA" id="ARBA00023180"/>
    </source>
</evidence>
<evidence type="ECO:0000256" key="8">
    <source>
        <dbReference type="ARBA" id="ARBA00022737"/>
    </source>
</evidence>
<comment type="similarity">
    <text evidence="19">Belongs to the protein kinase superfamily. Ser/Thr protein kinase family.</text>
</comment>
<comment type="caution">
    <text evidence="25">The sequence shown here is derived from an EMBL/GenBank/DDBJ whole genome shotgun (WGS) entry which is preliminary data.</text>
</comment>
<dbReference type="Pfam" id="PF07714">
    <property type="entry name" value="PK_Tyr_Ser-Thr"/>
    <property type="match status" value="1"/>
</dbReference>
<dbReference type="EC" id="2.7.11.1" evidence="19"/>
<reference evidence="25 26" key="1">
    <citation type="submission" date="2020-04" db="EMBL/GenBank/DDBJ databases">
        <title>Plant Genome Project.</title>
        <authorList>
            <person name="Zhang R.-G."/>
        </authorList>
    </citation>
    <scope>NUCLEOTIDE SEQUENCE [LARGE SCALE GENOMIC DNA]</scope>
    <source>
        <strain evidence="25">YNK0</strain>
        <tissue evidence="25">Leaf</tissue>
    </source>
</reference>
<evidence type="ECO:0000256" key="14">
    <source>
        <dbReference type="ARBA" id="ARBA00023157"/>
    </source>
</evidence>
<dbReference type="Gene3D" id="1.10.510.10">
    <property type="entry name" value="Transferase(Phosphotransferase) domain 1"/>
    <property type="match status" value="2"/>
</dbReference>
<keyword evidence="12 21" id="KW-1133">Transmembrane helix</keyword>
<dbReference type="PROSITE" id="PS50927">
    <property type="entry name" value="BULB_LECTIN"/>
    <property type="match status" value="2"/>
</dbReference>
<evidence type="ECO:0000256" key="12">
    <source>
        <dbReference type="ARBA" id="ARBA00022989"/>
    </source>
</evidence>
<evidence type="ECO:0000256" key="5">
    <source>
        <dbReference type="ARBA" id="ARBA00022692"/>
    </source>
</evidence>
<dbReference type="GO" id="GO:0030246">
    <property type="term" value="F:carbohydrate binding"/>
    <property type="evidence" value="ECO:0007669"/>
    <property type="project" value="UniProtKB-KW"/>
</dbReference>
<comment type="catalytic activity">
    <reaction evidence="17 19">
        <text>L-threonyl-[protein] + ATP = O-phospho-L-threonyl-[protein] + ADP + H(+)</text>
        <dbReference type="Rhea" id="RHEA:46608"/>
        <dbReference type="Rhea" id="RHEA-COMP:11060"/>
        <dbReference type="Rhea" id="RHEA-COMP:11605"/>
        <dbReference type="ChEBI" id="CHEBI:15378"/>
        <dbReference type="ChEBI" id="CHEBI:30013"/>
        <dbReference type="ChEBI" id="CHEBI:30616"/>
        <dbReference type="ChEBI" id="CHEBI:61977"/>
        <dbReference type="ChEBI" id="CHEBI:456216"/>
        <dbReference type="EC" id="2.7.11.1"/>
    </reaction>
</comment>
<dbReference type="PANTHER" id="PTHR47974">
    <property type="entry name" value="OS07G0415500 PROTEIN"/>
    <property type="match status" value="1"/>
</dbReference>
<dbReference type="SUPFAM" id="SSF51110">
    <property type="entry name" value="alpha-D-mannose-specific plant lectins"/>
    <property type="match status" value="2"/>
</dbReference>